<proteinExistence type="predicted"/>
<dbReference type="Proteomes" id="UP000054995">
    <property type="component" value="Unassembled WGS sequence"/>
</dbReference>
<dbReference type="OrthoDB" id="5920323at2759"/>
<sequence length="86" mass="9213">MHDQRQFGKRSTSIRPVNGYAKGQLLLTLVEAPPATVDPVAPTTIGLIGQVNGSYTVPLHPVQKCEKTCNQGKKKALTKCQKPAAS</sequence>
<organism evidence="1 2">
    <name type="scientific">Trichinella pseudospiralis</name>
    <name type="common">Parasitic roundworm</name>
    <dbReference type="NCBI Taxonomy" id="6337"/>
    <lineage>
        <taxon>Eukaryota</taxon>
        <taxon>Metazoa</taxon>
        <taxon>Ecdysozoa</taxon>
        <taxon>Nematoda</taxon>
        <taxon>Enoplea</taxon>
        <taxon>Dorylaimia</taxon>
        <taxon>Trichinellida</taxon>
        <taxon>Trichinellidae</taxon>
        <taxon>Trichinella</taxon>
    </lineage>
</organism>
<dbReference type="AlphaFoldDB" id="A0A0V1G7L7"/>
<keyword evidence="2" id="KW-1185">Reference proteome</keyword>
<comment type="caution">
    <text evidence="1">The sequence shown here is derived from an EMBL/GenBank/DDBJ whole genome shotgun (WGS) entry which is preliminary data.</text>
</comment>
<evidence type="ECO:0000313" key="1">
    <source>
        <dbReference type="EMBL" id="KRY93491.1"/>
    </source>
</evidence>
<reference evidence="1 2" key="1">
    <citation type="submission" date="2015-01" db="EMBL/GenBank/DDBJ databases">
        <title>Evolution of Trichinella species and genotypes.</title>
        <authorList>
            <person name="Korhonen P.K."/>
            <person name="Edoardo P."/>
            <person name="Giuseppe L.R."/>
            <person name="Gasser R.B."/>
        </authorList>
    </citation>
    <scope>NUCLEOTIDE SEQUENCE [LARGE SCALE GENOMIC DNA]</scope>
    <source>
        <strain evidence="1">ISS470</strain>
    </source>
</reference>
<name>A0A0V1G7L7_TRIPS</name>
<accession>A0A0V1G7L7</accession>
<dbReference type="EMBL" id="JYDT01000002">
    <property type="protein sequence ID" value="KRY93491.1"/>
    <property type="molecule type" value="Genomic_DNA"/>
</dbReference>
<protein>
    <submittedName>
        <fullName evidence="1">Uncharacterized protein</fullName>
    </submittedName>
</protein>
<evidence type="ECO:0000313" key="2">
    <source>
        <dbReference type="Proteomes" id="UP000054995"/>
    </source>
</evidence>
<gene>
    <name evidence="1" type="ORF">T4D_2092</name>
</gene>